<evidence type="ECO:0000313" key="3">
    <source>
        <dbReference type="Proteomes" id="UP000076858"/>
    </source>
</evidence>
<evidence type="ECO:0000259" key="1">
    <source>
        <dbReference type="Pfam" id="PF02737"/>
    </source>
</evidence>
<proteinExistence type="predicted"/>
<accession>A0A164IDZ7</accession>
<dbReference type="InterPro" id="IPR006176">
    <property type="entry name" value="3-OHacyl-CoA_DH_NAD-bd"/>
</dbReference>
<gene>
    <name evidence="2" type="ORF">APZ42_002265</name>
</gene>
<dbReference type="PANTHER" id="PTHR48075:SF5">
    <property type="entry name" value="3-HYDROXYBUTYRYL-COA DEHYDROGENASE"/>
    <property type="match status" value="1"/>
</dbReference>
<feature type="non-terminal residue" evidence="2">
    <location>
        <position position="113"/>
    </location>
</feature>
<dbReference type="Proteomes" id="UP000076858">
    <property type="component" value="Unassembled WGS sequence"/>
</dbReference>
<dbReference type="InterPro" id="IPR036291">
    <property type="entry name" value="NAD(P)-bd_dom_sf"/>
</dbReference>
<dbReference type="GO" id="GO:0006635">
    <property type="term" value="P:fatty acid beta-oxidation"/>
    <property type="evidence" value="ECO:0007669"/>
    <property type="project" value="TreeGrafter"/>
</dbReference>
<sequence length="113" mass="11593">MTSAIHTSGWHVAQRPAADALIGVVGAGVMGAGIAQVAAQAGHPVRLLDVREGAAAAALAQIGKGLDGLVNKGRMEAEERAAIMARIQPARQTAELAEATLVIEVIIEKLEPK</sequence>
<comment type="caution">
    <text evidence="2">The sequence shown here is derived from an EMBL/GenBank/DDBJ whole genome shotgun (WGS) entry which is preliminary data.</text>
</comment>
<dbReference type="STRING" id="35525.A0A164IDZ7"/>
<protein>
    <submittedName>
        <fullName evidence="2">Trifunctional enzyme subunit alpha-like protein</fullName>
    </submittedName>
</protein>
<dbReference type="GO" id="GO:0070403">
    <property type="term" value="F:NAD+ binding"/>
    <property type="evidence" value="ECO:0007669"/>
    <property type="project" value="InterPro"/>
</dbReference>
<keyword evidence="3" id="KW-1185">Reference proteome</keyword>
<dbReference type="EMBL" id="LRGB01007481">
    <property type="protein sequence ID" value="KZS01156.1"/>
    <property type="molecule type" value="Genomic_DNA"/>
</dbReference>
<dbReference type="Gene3D" id="3.40.50.720">
    <property type="entry name" value="NAD(P)-binding Rossmann-like Domain"/>
    <property type="match status" value="1"/>
</dbReference>
<feature type="domain" description="3-hydroxyacyl-CoA dehydrogenase NAD binding" evidence="1">
    <location>
        <begin position="22"/>
        <end position="113"/>
    </location>
</feature>
<reference evidence="2 3" key="1">
    <citation type="submission" date="2016-03" db="EMBL/GenBank/DDBJ databases">
        <title>EvidentialGene: Evidence-directed Construction of Genes on Genomes.</title>
        <authorList>
            <person name="Gilbert D.G."/>
            <person name="Choi J.-H."/>
            <person name="Mockaitis K."/>
            <person name="Colbourne J."/>
            <person name="Pfrender M."/>
        </authorList>
    </citation>
    <scope>NUCLEOTIDE SEQUENCE [LARGE SCALE GENOMIC DNA]</scope>
    <source>
        <strain evidence="2 3">Xinb3</strain>
        <tissue evidence="2">Complete organism</tissue>
    </source>
</reference>
<dbReference type="Pfam" id="PF02737">
    <property type="entry name" value="3HCDH_N"/>
    <property type="match status" value="1"/>
</dbReference>
<dbReference type="GO" id="GO:0008691">
    <property type="term" value="F:3-hydroxybutyryl-CoA dehydrogenase activity"/>
    <property type="evidence" value="ECO:0007669"/>
    <property type="project" value="TreeGrafter"/>
</dbReference>
<dbReference type="AlphaFoldDB" id="A0A164IDZ7"/>
<dbReference type="SUPFAM" id="SSF51735">
    <property type="entry name" value="NAD(P)-binding Rossmann-fold domains"/>
    <property type="match status" value="1"/>
</dbReference>
<dbReference type="PANTHER" id="PTHR48075">
    <property type="entry name" value="3-HYDROXYACYL-COA DEHYDROGENASE FAMILY PROTEIN"/>
    <property type="match status" value="1"/>
</dbReference>
<name>A0A164IDZ7_9CRUS</name>
<evidence type="ECO:0000313" key="2">
    <source>
        <dbReference type="EMBL" id="KZS01156.1"/>
    </source>
</evidence>
<organism evidence="2 3">
    <name type="scientific">Daphnia magna</name>
    <dbReference type="NCBI Taxonomy" id="35525"/>
    <lineage>
        <taxon>Eukaryota</taxon>
        <taxon>Metazoa</taxon>
        <taxon>Ecdysozoa</taxon>
        <taxon>Arthropoda</taxon>
        <taxon>Crustacea</taxon>
        <taxon>Branchiopoda</taxon>
        <taxon>Diplostraca</taxon>
        <taxon>Cladocera</taxon>
        <taxon>Anomopoda</taxon>
        <taxon>Daphniidae</taxon>
        <taxon>Daphnia</taxon>
    </lineage>
</organism>